<accession>E1YCB8</accession>
<name>E1YCB8_9BACT</name>
<sequence>MANVQIFHGFWSELKALFKATECKPLMFFIKTIGFGKQTAGRKRPAFLVVSSIDKSLFRQVFVSGIVIDYGYGALAPDVVVVFNNIVFGIGNVDFDLVCSLRVVLLNLFCVIKCYFLRDHQRRYYQKIPSSLLRIPKPLV</sequence>
<feature type="transmembrane region" description="Helical" evidence="1">
    <location>
        <begin position="61"/>
        <end position="83"/>
    </location>
</feature>
<feature type="transmembrane region" description="Helical" evidence="1">
    <location>
        <begin position="95"/>
        <end position="117"/>
    </location>
</feature>
<keyword evidence="1" id="KW-1133">Transmembrane helix</keyword>
<dbReference type="AlphaFoldDB" id="E1YCB8"/>
<organism evidence="2">
    <name type="scientific">uncultured Desulfobacterium sp</name>
    <dbReference type="NCBI Taxonomy" id="201089"/>
    <lineage>
        <taxon>Bacteria</taxon>
        <taxon>Pseudomonadati</taxon>
        <taxon>Thermodesulfobacteriota</taxon>
        <taxon>Desulfobacteria</taxon>
        <taxon>Desulfobacterales</taxon>
        <taxon>Desulfobacteriaceae</taxon>
        <taxon>Desulfobacterium</taxon>
        <taxon>environmental samples</taxon>
    </lineage>
</organism>
<protein>
    <submittedName>
        <fullName evidence="2">Uncharacterized protein</fullName>
    </submittedName>
</protein>
<proteinExistence type="predicted"/>
<keyword evidence="1" id="KW-0812">Transmembrane</keyword>
<keyword evidence="1" id="KW-0472">Membrane</keyword>
<evidence type="ECO:0000313" key="2">
    <source>
        <dbReference type="EMBL" id="CBX28212.1"/>
    </source>
</evidence>
<gene>
    <name evidence="2" type="ORF">N47_G35360</name>
</gene>
<dbReference type="EMBL" id="FR695868">
    <property type="protein sequence ID" value="CBX28212.1"/>
    <property type="molecule type" value="Genomic_DNA"/>
</dbReference>
<evidence type="ECO:0000256" key="1">
    <source>
        <dbReference type="SAM" id="Phobius"/>
    </source>
</evidence>
<reference evidence="2" key="1">
    <citation type="journal article" date="2011" name="Environ. Microbiol.">
        <title>Genomic insights into the metabolic potential of the polycyclic aromatic hydrocarbon degrading sulfate-reducing Deltaproteobacterium N47.</title>
        <authorList>
            <person name="Bergmann F."/>
            <person name="Selesi D."/>
            <person name="Weinmaier T."/>
            <person name="Tischler P."/>
            <person name="Rattei T."/>
            <person name="Meckenstock R.U."/>
        </authorList>
    </citation>
    <scope>NUCLEOTIDE SEQUENCE</scope>
</reference>